<gene>
    <name evidence="2" type="ORF">AXG93_3016s1290</name>
</gene>
<evidence type="ECO:0000313" key="3">
    <source>
        <dbReference type="Proteomes" id="UP000077202"/>
    </source>
</evidence>
<keyword evidence="3" id="KW-1185">Reference proteome</keyword>
<organism evidence="2 3">
    <name type="scientific">Marchantia polymorpha subsp. ruderalis</name>
    <dbReference type="NCBI Taxonomy" id="1480154"/>
    <lineage>
        <taxon>Eukaryota</taxon>
        <taxon>Viridiplantae</taxon>
        <taxon>Streptophyta</taxon>
        <taxon>Embryophyta</taxon>
        <taxon>Marchantiophyta</taxon>
        <taxon>Marchantiopsida</taxon>
        <taxon>Marchantiidae</taxon>
        <taxon>Marchantiales</taxon>
        <taxon>Marchantiaceae</taxon>
        <taxon>Marchantia</taxon>
    </lineage>
</organism>
<comment type="caution">
    <text evidence="2">The sequence shown here is derived from an EMBL/GenBank/DDBJ whole genome shotgun (WGS) entry which is preliminary data.</text>
</comment>
<dbReference type="EMBL" id="LVLJ01001283">
    <property type="protein sequence ID" value="OAE30645.1"/>
    <property type="molecule type" value="Genomic_DNA"/>
</dbReference>
<feature type="region of interest" description="Disordered" evidence="1">
    <location>
        <begin position="144"/>
        <end position="166"/>
    </location>
</feature>
<reference evidence="2" key="1">
    <citation type="submission" date="2016-03" db="EMBL/GenBank/DDBJ databases">
        <title>Mechanisms controlling the formation of the plant cell surface in tip-growing cells are functionally conserved among land plants.</title>
        <authorList>
            <person name="Honkanen S."/>
            <person name="Jones V.A."/>
            <person name="Morieri G."/>
            <person name="Champion C."/>
            <person name="Hetherington A.J."/>
            <person name="Kelly S."/>
            <person name="Saint-Marcoux D."/>
            <person name="Proust H."/>
            <person name="Prescott H."/>
            <person name="Dolan L."/>
        </authorList>
    </citation>
    <scope>NUCLEOTIDE SEQUENCE [LARGE SCALE GENOMIC DNA]</scope>
    <source>
        <tissue evidence="2">Whole gametophyte</tissue>
    </source>
</reference>
<accession>A0A176WEE3</accession>
<dbReference type="Proteomes" id="UP000077202">
    <property type="component" value="Unassembled WGS sequence"/>
</dbReference>
<dbReference type="AlphaFoldDB" id="A0A176WEE3"/>
<protein>
    <submittedName>
        <fullName evidence="2">Uncharacterized protein</fullName>
    </submittedName>
</protein>
<sequence length="228" mass="24670">MTPVDGRGSTSFRSEAEEAARSTFANAARRLPPDDVESSRFPLPCLLLCRPRMDTQSHNKLSVLQSSSVDCRLKMIRPPRFHRYSSSSQLRKLLLPVKASGCGCEVEEKRREDEGVATNQQPKLQNLDFEKAAETGHINLTNETEGRSVKSTTSSPKKVGHIESGDAHASTWEISRTTAGVELLPMLKSGPRGPAAAAAAAGPRAIIKGETLYSLGSLRPRATSIMSA</sequence>
<evidence type="ECO:0000256" key="1">
    <source>
        <dbReference type="SAM" id="MobiDB-lite"/>
    </source>
</evidence>
<proteinExistence type="predicted"/>
<evidence type="ECO:0000313" key="2">
    <source>
        <dbReference type="EMBL" id="OAE30645.1"/>
    </source>
</evidence>
<name>A0A176WEE3_MARPO</name>